<keyword evidence="2" id="KW-1185">Reference proteome</keyword>
<comment type="caution">
    <text evidence="1">The sequence shown here is derived from an EMBL/GenBank/DDBJ whole genome shotgun (WGS) entry which is preliminary data.</text>
</comment>
<evidence type="ECO:0000313" key="1">
    <source>
        <dbReference type="EMBL" id="GIQ90468.1"/>
    </source>
</evidence>
<protein>
    <submittedName>
        <fullName evidence="1">Uncharacterized protein</fullName>
    </submittedName>
</protein>
<evidence type="ECO:0000313" key="2">
    <source>
        <dbReference type="Proteomes" id="UP000265618"/>
    </source>
</evidence>
<reference evidence="1 2" key="1">
    <citation type="journal article" date="2018" name="PLoS ONE">
        <title>The draft genome of Kipferlia bialata reveals reductive genome evolution in fornicate parasites.</title>
        <authorList>
            <person name="Tanifuji G."/>
            <person name="Takabayashi S."/>
            <person name="Kume K."/>
            <person name="Takagi M."/>
            <person name="Nakayama T."/>
            <person name="Kamikawa R."/>
            <person name="Inagaki Y."/>
            <person name="Hashimoto T."/>
        </authorList>
    </citation>
    <scope>NUCLEOTIDE SEQUENCE [LARGE SCALE GENOMIC DNA]</scope>
    <source>
        <strain evidence="1">NY0173</strain>
    </source>
</reference>
<name>A0A9K3D792_9EUKA</name>
<gene>
    <name evidence="1" type="ORF">KIPB_013270</name>
</gene>
<sequence length="66" mass="7695">MSHPYPFPLDMSQHDLGQQPWDRLFMPLVVTVPLLAVIRKLTTHFVYAFCICKGYRRDVARKMGDS</sequence>
<dbReference type="Proteomes" id="UP000265618">
    <property type="component" value="Unassembled WGS sequence"/>
</dbReference>
<dbReference type="AlphaFoldDB" id="A0A9K3D792"/>
<dbReference type="EMBL" id="BDIP01006217">
    <property type="protein sequence ID" value="GIQ90468.1"/>
    <property type="molecule type" value="Genomic_DNA"/>
</dbReference>
<accession>A0A9K3D792</accession>
<proteinExistence type="predicted"/>
<feature type="non-terminal residue" evidence="1">
    <location>
        <position position="1"/>
    </location>
</feature>
<organism evidence="1 2">
    <name type="scientific">Kipferlia bialata</name>
    <dbReference type="NCBI Taxonomy" id="797122"/>
    <lineage>
        <taxon>Eukaryota</taxon>
        <taxon>Metamonada</taxon>
        <taxon>Carpediemonas-like organisms</taxon>
        <taxon>Kipferlia</taxon>
    </lineage>
</organism>